<accession>A0ABQ7J062</accession>
<protein>
    <submittedName>
        <fullName evidence="2">Uncharacterized protein</fullName>
    </submittedName>
</protein>
<dbReference type="EMBL" id="RCSX01000002">
    <property type="protein sequence ID" value="KAF7938638.1"/>
    <property type="molecule type" value="Genomic_DNA"/>
</dbReference>
<dbReference type="GeneID" id="62227750"/>
<dbReference type="Proteomes" id="UP000783213">
    <property type="component" value="Unassembled WGS sequence"/>
</dbReference>
<gene>
    <name evidence="2" type="ORF">EAE98_000976</name>
</gene>
<feature type="region of interest" description="Disordered" evidence="1">
    <location>
        <begin position="68"/>
        <end position="89"/>
    </location>
</feature>
<evidence type="ECO:0000313" key="3">
    <source>
        <dbReference type="Proteomes" id="UP000783213"/>
    </source>
</evidence>
<evidence type="ECO:0000313" key="2">
    <source>
        <dbReference type="EMBL" id="KAF7938638.1"/>
    </source>
</evidence>
<keyword evidence="3" id="KW-1185">Reference proteome</keyword>
<organism evidence="2 3">
    <name type="scientific">Botrytis deweyae</name>
    <dbReference type="NCBI Taxonomy" id="2478750"/>
    <lineage>
        <taxon>Eukaryota</taxon>
        <taxon>Fungi</taxon>
        <taxon>Dikarya</taxon>
        <taxon>Ascomycota</taxon>
        <taxon>Pezizomycotina</taxon>
        <taxon>Leotiomycetes</taxon>
        <taxon>Helotiales</taxon>
        <taxon>Sclerotiniaceae</taxon>
        <taxon>Botrytis</taxon>
    </lineage>
</organism>
<comment type="caution">
    <text evidence="2">The sequence shown here is derived from an EMBL/GenBank/DDBJ whole genome shotgun (WGS) entry which is preliminary data.</text>
</comment>
<proteinExistence type="predicted"/>
<evidence type="ECO:0000256" key="1">
    <source>
        <dbReference type="SAM" id="MobiDB-lite"/>
    </source>
</evidence>
<dbReference type="RefSeq" id="XP_038814859.1">
    <property type="nucleotide sequence ID" value="XM_038948593.1"/>
</dbReference>
<sequence length="89" mass="10145">MRDGANAPFDVVLQYLKPCKFNDYGPERTIETWYSKAGRIERHNRTEIAYTFIRPDIDDHAASEFMKIEQQQGDGTVDEVEGGESSSKS</sequence>
<reference evidence="2 3" key="1">
    <citation type="journal article" date="2020" name="Genome Biol. Evol.">
        <title>Comparative genomics of Sclerotiniaceae.</title>
        <authorList>
            <person name="Valero Jimenez C.A."/>
            <person name="Steentjes M."/>
            <person name="Scholten O.E."/>
            <person name="Van Kan J.A.L."/>
        </authorList>
    </citation>
    <scope>NUCLEOTIDE SEQUENCE [LARGE SCALE GENOMIC DNA]</scope>
    <source>
        <strain evidence="2 3">B1</strain>
    </source>
</reference>
<name>A0ABQ7J062_9HELO</name>